<organism evidence="2 3">
    <name type="scientific">Acaromyces ingoldii</name>
    <dbReference type="NCBI Taxonomy" id="215250"/>
    <lineage>
        <taxon>Eukaryota</taxon>
        <taxon>Fungi</taxon>
        <taxon>Dikarya</taxon>
        <taxon>Basidiomycota</taxon>
        <taxon>Ustilaginomycotina</taxon>
        <taxon>Exobasidiomycetes</taxon>
        <taxon>Exobasidiales</taxon>
        <taxon>Cryptobasidiaceae</taxon>
        <taxon>Acaromyces</taxon>
    </lineage>
</organism>
<keyword evidence="3" id="KW-1185">Reference proteome</keyword>
<dbReference type="Proteomes" id="UP000245768">
    <property type="component" value="Unassembled WGS sequence"/>
</dbReference>
<dbReference type="AlphaFoldDB" id="A0A316YHY2"/>
<dbReference type="InterPro" id="IPR007497">
    <property type="entry name" value="SIMPL/DUF541"/>
</dbReference>
<reference evidence="2 3" key="1">
    <citation type="journal article" date="2018" name="Mol. Biol. Evol.">
        <title>Broad Genomic Sampling Reveals a Smut Pathogenic Ancestry of the Fungal Clade Ustilaginomycotina.</title>
        <authorList>
            <person name="Kijpornyongpan T."/>
            <person name="Mondo S.J."/>
            <person name="Barry K."/>
            <person name="Sandor L."/>
            <person name="Lee J."/>
            <person name="Lipzen A."/>
            <person name="Pangilinan J."/>
            <person name="LaButti K."/>
            <person name="Hainaut M."/>
            <person name="Henrissat B."/>
            <person name="Grigoriev I.V."/>
            <person name="Spatafora J.W."/>
            <person name="Aime M.C."/>
        </authorList>
    </citation>
    <scope>NUCLEOTIDE SEQUENCE [LARGE SCALE GENOMIC DNA]</scope>
    <source>
        <strain evidence="2 3">MCA 4198</strain>
    </source>
</reference>
<dbReference type="Gene3D" id="3.30.110.170">
    <property type="entry name" value="Protein of unknown function (DUF541), domain 1"/>
    <property type="match status" value="1"/>
</dbReference>
<proteinExistence type="predicted"/>
<dbReference type="GeneID" id="37047050"/>
<evidence type="ECO:0000313" key="2">
    <source>
        <dbReference type="EMBL" id="PWN89160.1"/>
    </source>
</evidence>
<dbReference type="EMBL" id="KZ819637">
    <property type="protein sequence ID" value="PWN89160.1"/>
    <property type="molecule type" value="Genomic_DNA"/>
</dbReference>
<evidence type="ECO:0000313" key="3">
    <source>
        <dbReference type="Proteomes" id="UP000245768"/>
    </source>
</evidence>
<feature type="compositionally biased region" description="Basic and acidic residues" evidence="1">
    <location>
        <begin position="131"/>
        <end position="141"/>
    </location>
</feature>
<dbReference type="RefSeq" id="XP_025376358.1">
    <property type="nucleotide sequence ID" value="XM_025525134.1"/>
</dbReference>
<feature type="region of interest" description="Disordered" evidence="1">
    <location>
        <begin position="115"/>
        <end position="151"/>
    </location>
</feature>
<feature type="compositionally biased region" description="Polar residues" evidence="1">
    <location>
        <begin position="115"/>
        <end position="126"/>
    </location>
</feature>
<dbReference type="Pfam" id="PF04402">
    <property type="entry name" value="SIMPL"/>
    <property type="match status" value="1"/>
</dbReference>
<name>A0A316YHY2_9BASI</name>
<dbReference type="InParanoid" id="A0A316YHY2"/>
<sequence length="307" mass="32047">MSPTTIKVAGSAVKSHEPERVIVKAQISKKLDKTAVGSAGGDDIDLAGPIAPASERIAAILDPLAKLCEGQTKSLITHLVIGQPFLHTQLARNNSHGGAAAKKKAATAAAAASKLGNSTNVSNNAANGDGHAPEVEHREDKDETNDGDTSIATTVVGGTVTSFSKVDIEAEFTPRDIEEWRKCETAVRELSSTTNVSVKSITFTISDETAATMIRKARIEAVQNAKEEAVDFALGLGFNAVECLSIKHTFGPTSGISTLRPQQSRTFTRPRSVSVSVKVDADFATVTSPIGAATASVLKEGASIKAE</sequence>
<protein>
    <submittedName>
        <fullName evidence="2">Uncharacterized protein</fullName>
    </submittedName>
</protein>
<evidence type="ECO:0000256" key="1">
    <source>
        <dbReference type="SAM" id="MobiDB-lite"/>
    </source>
</evidence>
<accession>A0A316YHY2</accession>
<gene>
    <name evidence="2" type="ORF">FA10DRAFT_302532</name>
</gene>